<sequence length="68" mass="7856">MKRTTNELAPPSVRTTPALPRPFLWTLNPMGREQISLVILMPRFEATRGLFWDGPRNCEPWSDDLDDT</sequence>
<dbReference type="Proteomes" id="UP000499080">
    <property type="component" value="Unassembled WGS sequence"/>
</dbReference>
<accession>A0A4Y2L9K2</accession>
<comment type="caution">
    <text evidence="1">The sequence shown here is derived from an EMBL/GenBank/DDBJ whole genome shotgun (WGS) entry which is preliminary data.</text>
</comment>
<keyword evidence="2" id="KW-1185">Reference proteome</keyword>
<organism evidence="1 2">
    <name type="scientific">Araneus ventricosus</name>
    <name type="common">Orbweaver spider</name>
    <name type="synonym">Epeira ventricosa</name>
    <dbReference type="NCBI Taxonomy" id="182803"/>
    <lineage>
        <taxon>Eukaryota</taxon>
        <taxon>Metazoa</taxon>
        <taxon>Ecdysozoa</taxon>
        <taxon>Arthropoda</taxon>
        <taxon>Chelicerata</taxon>
        <taxon>Arachnida</taxon>
        <taxon>Araneae</taxon>
        <taxon>Araneomorphae</taxon>
        <taxon>Entelegynae</taxon>
        <taxon>Araneoidea</taxon>
        <taxon>Araneidae</taxon>
        <taxon>Araneus</taxon>
    </lineage>
</organism>
<proteinExistence type="predicted"/>
<dbReference type="AlphaFoldDB" id="A0A4Y2L9K2"/>
<gene>
    <name evidence="1" type="ORF">AVEN_2002_1</name>
</gene>
<name>A0A4Y2L9K2_ARAVE</name>
<evidence type="ECO:0000313" key="2">
    <source>
        <dbReference type="Proteomes" id="UP000499080"/>
    </source>
</evidence>
<evidence type="ECO:0000313" key="1">
    <source>
        <dbReference type="EMBL" id="GBN11089.1"/>
    </source>
</evidence>
<dbReference type="EMBL" id="BGPR01005537">
    <property type="protein sequence ID" value="GBN11089.1"/>
    <property type="molecule type" value="Genomic_DNA"/>
</dbReference>
<reference evidence="1 2" key="1">
    <citation type="journal article" date="2019" name="Sci. Rep.">
        <title>Orb-weaving spider Araneus ventricosus genome elucidates the spidroin gene catalogue.</title>
        <authorList>
            <person name="Kono N."/>
            <person name="Nakamura H."/>
            <person name="Ohtoshi R."/>
            <person name="Moran D.A.P."/>
            <person name="Shinohara A."/>
            <person name="Yoshida Y."/>
            <person name="Fujiwara M."/>
            <person name="Mori M."/>
            <person name="Tomita M."/>
            <person name="Arakawa K."/>
        </authorList>
    </citation>
    <scope>NUCLEOTIDE SEQUENCE [LARGE SCALE GENOMIC DNA]</scope>
</reference>
<protein>
    <submittedName>
        <fullName evidence="1">Uncharacterized protein</fullName>
    </submittedName>
</protein>